<accession>A0A517U3Q8</accession>
<dbReference type="Pfam" id="PF13435">
    <property type="entry name" value="Cytochrome_C554"/>
    <property type="match status" value="1"/>
</dbReference>
<dbReference type="RefSeq" id="WP_210421027.1">
    <property type="nucleotide sequence ID" value="NZ_CP036339.1"/>
</dbReference>
<organism evidence="3 4">
    <name type="scientific">Lacipirellula limnantheis</name>
    <dbReference type="NCBI Taxonomy" id="2528024"/>
    <lineage>
        <taxon>Bacteria</taxon>
        <taxon>Pseudomonadati</taxon>
        <taxon>Planctomycetota</taxon>
        <taxon>Planctomycetia</taxon>
        <taxon>Pirellulales</taxon>
        <taxon>Lacipirellulaceae</taxon>
        <taxon>Lacipirellula</taxon>
    </lineage>
</organism>
<reference evidence="3 4" key="1">
    <citation type="submission" date="2019-02" db="EMBL/GenBank/DDBJ databases">
        <title>Deep-cultivation of Planctomycetes and their phenomic and genomic characterization uncovers novel biology.</title>
        <authorList>
            <person name="Wiegand S."/>
            <person name="Jogler M."/>
            <person name="Boedeker C."/>
            <person name="Pinto D."/>
            <person name="Vollmers J."/>
            <person name="Rivas-Marin E."/>
            <person name="Kohn T."/>
            <person name="Peeters S.H."/>
            <person name="Heuer A."/>
            <person name="Rast P."/>
            <person name="Oberbeckmann S."/>
            <person name="Bunk B."/>
            <person name="Jeske O."/>
            <person name="Meyerdierks A."/>
            <person name="Storesund J.E."/>
            <person name="Kallscheuer N."/>
            <person name="Luecker S."/>
            <person name="Lage O.M."/>
            <person name="Pohl T."/>
            <person name="Merkel B.J."/>
            <person name="Hornburger P."/>
            <person name="Mueller R.-W."/>
            <person name="Bruemmer F."/>
            <person name="Labrenz M."/>
            <person name="Spormann A.M."/>
            <person name="Op den Camp H."/>
            <person name="Overmann J."/>
            <person name="Amann R."/>
            <person name="Jetten M.S.M."/>
            <person name="Mascher T."/>
            <person name="Medema M.H."/>
            <person name="Devos D.P."/>
            <person name="Kaster A.-K."/>
            <person name="Ovreas L."/>
            <person name="Rohde M."/>
            <person name="Galperin M.Y."/>
            <person name="Jogler C."/>
        </authorList>
    </citation>
    <scope>NUCLEOTIDE SEQUENCE [LARGE SCALE GENOMIC DNA]</scope>
    <source>
        <strain evidence="3 4">I41</strain>
    </source>
</reference>
<evidence type="ECO:0000256" key="1">
    <source>
        <dbReference type="SAM" id="MobiDB-lite"/>
    </source>
</evidence>
<dbReference type="InterPro" id="IPR023155">
    <property type="entry name" value="Cyt_c-552/4"/>
</dbReference>
<feature type="region of interest" description="Disordered" evidence="1">
    <location>
        <begin position="182"/>
        <end position="357"/>
    </location>
</feature>
<dbReference type="AlphaFoldDB" id="A0A517U3Q8"/>
<evidence type="ECO:0000259" key="2">
    <source>
        <dbReference type="Pfam" id="PF13435"/>
    </source>
</evidence>
<protein>
    <recommendedName>
        <fullName evidence="2">Cytochrome c-552/4 domain-containing protein</fullName>
    </recommendedName>
</protein>
<proteinExistence type="predicted"/>
<feature type="compositionally biased region" description="Low complexity" evidence="1">
    <location>
        <begin position="326"/>
        <end position="338"/>
    </location>
</feature>
<feature type="compositionally biased region" description="Low complexity" evidence="1">
    <location>
        <begin position="212"/>
        <end position="238"/>
    </location>
</feature>
<keyword evidence="4" id="KW-1185">Reference proteome</keyword>
<dbReference type="EMBL" id="CP036339">
    <property type="protein sequence ID" value="QDT75258.1"/>
    <property type="molecule type" value="Genomic_DNA"/>
</dbReference>
<sequence>MRASELQTSRIPLLARLAALFAGCVTAGMLFAPSGVVVSLERRSGVNAVSTPWRVAALPAGGAEGCRGGDVDPAINEPSAYQVRLKEEVQQLLAQGGCPGWMALASETDIVSAGQRDAAVMQDEEVTPTAGAEVIAPVVRYPKPVGVETSAGPVLRLVQLPPVGDELISEQEDLLHTSPEIQGAKEQPATPPPNAPAAKPATEPGASPNQSAEPKPTAAPAVAAPVERKPAAAVPPAEDLLKGVDDLLTPEVPPTGPSSPPATLPQRKTPNPAADLLDDRDDLLAPKATPRAVPPAATLPPATTPQVVAPPATLPSPFVPPPAGMPPMHGAPSGAAAGPSGGQANGATSGAAGGVGSTAGAAAAKTADKRPPGEQSRCTFVAESLYPSAKTCRVCHEKIYEEWSISSHAYAAMSPMFHKFEQKINDLTQGTIGYFCYRCHSPVGTTLGISRAAPMYDLPPVAREGVTCIACHRIREWYGKTNGERRIEPGDVYAPMYGPFGGDGVAQVVDEKANFKVKTSPDETGPGQPMHAAAFSFPQLSHASFCTSCHQVAVYPGIKLEVVWEQYRASPACKKGISCQDCHMGRIPGVPSGYEYGAAAEINKKTVNNDRKHSNHIFYGPGYSIAHPGVFPFNPKADRWSMKDWLLFDWRAGWGTDEFEDAVEDGAVVVQFPEAWKESDDRYDARDVIEENLKKKRLKNELRAQVMENGSRINGPFFTKPRVRGQDLEFNYIVTNTNEGHNLPTGSLGAQPQLWANVALINPRGQRVWESGYLDRFGDLADIHSEDVRHKRIAYDWQLFNLQTMFLITGVKGTDREFFLPINIDVDPLPFIRPAAQPISVLNHPPFIRMEARSLAPCGSRTVPYKVPGELLCEPGRYRLSFRMRNRTEPMYFMRFCDSTVEMERAMMEGTLDFHQSSVEFDVE</sequence>
<evidence type="ECO:0000313" key="3">
    <source>
        <dbReference type="EMBL" id="QDT75258.1"/>
    </source>
</evidence>
<dbReference type="Gene3D" id="1.10.1130.10">
    <property type="entry name" value="Flavocytochrome C3, Chain A"/>
    <property type="match status" value="1"/>
</dbReference>
<feature type="compositionally biased region" description="Pro residues" evidence="1">
    <location>
        <begin position="251"/>
        <end position="263"/>
    </location>
</feature>
<dbReference type="Proteomes" id="UP000317909">
    <property type="component" value="Chromosome"/>
</dbReference>
<dbReference type="SUPFAM" id="SSF48695">
    <property type="entry name" value="Multiheme cytochromes"/>
    <property type="match status" value="1"/>
</dbReference>
<evidence type="ECO:0000313" key="4">
    <source>
        <dbReference type="Proteomes" id="UP000317909"/>
    </source>
</evidence>
<gene>
    <name evidence="3" type="ORF">I41_44680</name>
</gene>
<feature type="domain" description="Cytochrome c-552/4" evidence="2">
    <location>
        <begin position="391"/>
        <end position="472"/>
    </location>
</feature>
<feature type="compositionally biased region" description="Low complexity" evidence="1">
    <location>
        <begin position="285"/>
        <end position="311"/>
    </location>
</feature>
<dbReference type="KEGG" id="llh:I41_44680"/>
<name>A0A517U3Q8_9BACT</name>
<dbReference type="InterPro" id="IPR036280">
    <property type="entry name" value="Multihaem_cyt_sf"/>
</dbReference>
<feature type="compositionally biased region" description="Pro residues" evidence="1">
    <location>
        <begin position="312"/>
        <end position="325"/>
    </location>
</feature>